<gene>
    <name evidence="1" type="ORF">CGSMWGv00703Dmash_05349</name>
</gene>
<dbReference type="AlphaFoldDB" id="I4M8C7"/>
<protein>
    <submittedName>
        <fullName evidence="1">Uncharacterized protein</fullName>
    </submittedName>
</protein>
<proteinExistence type="predicted"/>
<sequence length="35" mass="3816">MLNARADNALATELALKAHCAFNLSKLTLRVAFAR</sequence>
<name>I4M8C7_9BIFI</name>
<reference evidence="1 2" key="1">
    <citation type="journal article" date="2012" name="J. Bacteriol.">
        <title>Comparative Genomic Analyses of 17 Clinical Isolates of Gardnerella vaginalis Provide Evidence of Multiple Genetically Isolated Clades Consistent with Subspeciation into Genovars.</title>
        <authorList>
            <person name="Ahmed A."/>
            <person name="Earl J."/>
            <person name="Retchless A."/>
            <person name="Hillier S."/>
            <person name="Rabe L."/>
            <person name="Cherpes T."/>
            <person name="Powell E."/>
            <person name="Janto B."/>
            <person name="Eutsey R."/>
            <person name="Hiller N.L."/>
            <person name="Boissy R."/>
            <person name="Dahlgreen M."/>
            <person name="Hall B."/>
            <person name="Costerton J."/>
            <person name="Post J.C."/>
            <person name="Hu F."/>
            <person name="Ehrlich G."/>
        </authorList>
    </citation>
    <scope>NUCLEOTIDE SEQUENCE [LARGE SCALE GENOMIC DNA]</scope>
    <source>
        <strain evidence="1 2">00703Dmash</strain>
    </source>
</reference>
<dbReference type="EMBL" id="ADEV01000009">
    <property type="protein sequence ID" value="EIK85467.1"/>
    <property type="molecule type" value="Genomic_DNA"/>
</dbReference>
<evidence type="ECO:0000313" key="1">
    <source>
        <dbReference type="EMBL" id="EIK85467.1"/>
    </source>
</evidence>
<accession>I4M8C7</accession>
<evidence type="ECO:0000313" key="2">
    <source>
        <dbReference type="Proteomes" id="UP000033074"/>
    </source>
</evidence>
<comment type="caution">
    <text evidence="1">The sequence shown here is derived from an EMBL/GenBank/DDBJ whole genome shotgun (WGS) entry which is preliminary data.</text>
</comment>
<dbReference type="Proteomes" id="UP000033074">
    <property type="component" value="Unassembled WGS sequence"/>
</dbReference>
<organism evidence="1 2">
    <name type="scientific">Gardnerella greenwoodii 00703Dmash</name>
    <dbReference type="NCBI Taxonomy" id="698960"/>
    <lineage>
        <taxon>Bacteria</taxon>
        <taxon>Bacillati</taxon>
        <taxon>Actinomycetota</taxon>
        <taxon>Actinomycetes</taxon>
        <taxon>Bifidobacteriales</taxon>
        <taxon>Bifidobacteriaceae</taxon>
        <taxon>Gardnerella</taxon>
        <taxon>Gardnerella greenwoodii</taxon>
    </lineage>
</organism>